<evidence type="ECO:0000259" key="1">
    <source>
        <dbReference type="Pfam" id="PF13924"/>
    </source>
</evidence>
<dbReference type="EMBL" id="FMYF01000006">
    <property type="protein sequence ID" value="SDB87879.1"/>
    <property type="molecule type" value="Genomic_DNA"/>
</dbReference>
<gene>
    <name evidence="2" type="ORF">GA0111570_10613</name>
</gene>
<proteinExistence type="predicted"/>
<dbReference type="Pfam" id="PF13924">
    <property type="entry name" value="Lipocalin_5"/>
    <property type="match status" value="1"/>
</dbReference>
<dbReference type="Proteomes" id="UP000199086">
    <property type="component" value="Unassembled WGS sequence"/>
</dbReference>
<dbReference type="InterPro" id="IPR024311">
    <property type="entry name" value="Lipocalin-like"/>
</dbReference>
<organism evidence="2 3">
    <name type="scientific">Raineyella antarctica</name>
    <dbReference type="NCBI Taxonomy" id="1577474"/>
    <lineage>
        <taxon>Bacteria</taxon>
        <taxon>Bacillati</taxon>
        <taxon>Actinomycetota</taxon>
        <taxon>Actinomycetes</taxon>
        <taxon>Propionibacteriales</taxon>
        <taxon>Propionibacteriaceae</taxon>
        <taxon>Raineyella</taxon>
    </lineage>
</organism>
<feature type="domain" description="Lipocalin-like" evidence="1">
    <location>
        <begin position="6"/>
        <end position="139"/>
    </location>
</feature>
<sequence length="165" mass="18361">MADITGRWDIVSWEQDYDDGRLMYPMGQQLEGFIRYTGDGDMSCMIAKAGRPRFTTGGQWNADDTEKAAAYSSMLAYAGTYDVDGDVVIHHVGLSLFPNWVGGDQRRRFVFREDGTLALEARLEDGTPEARTARLVWRRPADSRTVDDRIAGGRTAIAPGAEHRA</sequence>
<evidence type="ECO:0000313" key="3">
    <source>
        <dbReference type="Proteomes" id="UP000199086"/>
    </source>
</evidence>
<protein>
    <submittedName>
        <fullName evidence="2">Lipocalin-like domain-containing protein</fullName>
    </submittedName>
</protein>
<name>A0A1G6H0U5_9ACTN</name>
<reference evidence="2 3" key="1">
    <citation type="submission" date="2016-06" db="EMBL/GenBank/DDBJ databases">
        <authorList>
            <person name="Olsen C.W."/>
            <person name="Carey S."/>
            <person name="Hinshaw L."/>
            <person name="Karasin A.I."/>
        </authorList>
    </citation>
    <scope>NUCLEOTIDE SEQUENCE [LARGE SCALE GENOMIC DNA]</scope>
    <source>
        <strain evidence="2 3">LZ-22</strain>
    </source>
</reference>
<keyword evidence="3" id="KW-1185">Reference proteome</keyword>
<accession>A0A1G6H0U5</accession>
<dbReference type="RefSeq" id="WP_092610290.1">
    <property type="nucleotide sequence ID" value="NZ_FMYF01000006.1"/>
</dbReference>
<dbReference type="OrthoDB" id="118834at2"/>
<evidence type="ECO:0000313" key="2">
    <source>
        <dbReference type="EMBL" id="SDB87879.1"/>
    </source>
</evidence>
<dbReference type="AlphaFoldDB" id="A0A1G6H0U5"/>
<dbReference type="STRING" id="1577474.GA0111570_10613"/>